<evidence type="ECO:0000256" key="4">
    <source>
        <dbReference type="ARBA" id="ARBA00023180"/>
    </source>
</evidence>
<evidence type="ECO:0000313" key="7">
    <source>
        <dbReference type="EMBL" id="PIN17018.1"/>
    </source>
</evidence>
<dbReference type="GO" id="GO:0012505">
    <property type="term" value="C:endomembrane system"/>
    <property type="evidence" value="ECO:0007669"/>
    <property type="project" value="TreeGrafter"/>
</dbReference>
<dbReference type="OrthoDB" id="5307922at2759"/>
<dbReference type="EMBL" id="NKXS01001755">
    <property type="protein sequence ID" value="PIN17018.1"/>
    <property type="molecule type" value="Genomic_DNA"/>
</dbReference>
<comment type="similarity">
    <text evidence="2">Belongs to the strictosidine synthase family.</text>
</comment>
<comment type="subcellular location">
    <subcellularLocation>
        <location evidence="1">Vacuole</location>
    </subcellularLocation>
</comment>
<evidence type="ECO:0000256" key="5">
    <source>
        <dbReference type="SAM" id="SignalP"/>
    </source>
</evidence>
<keyword evidence="3" id="KW-0926">Vacuole</keyword>
<comment type="caution">
    <text evidence="7">The sequence shown here is derived from an EMBL/GenBank/DDBJ whole genome shotgun (WGS) entry which is preliminary data.</text>
</comment>
<feature type="signal peptide" evidence="5">
    <location>
        <begin position="1"/>
        <end position="18"/>
    </location>
</feature>
<dbReference type="Gene3D" id="2.120.10.30">
    <property type="entry name" value="TolB, C-terminal domain"/>
    <property type="match status" value="1"/>
</dbReference>
<feature type="domain" description="Strictosidine synthase conserved region" evidence="6">
    <location>
        <begin position="140"/>
        <end position="229"/>
    </location>
</feature>
<accession>A0A2G9HHQ2</accession>
<dbReference type="PANTHER" id="PTHR10426:SF136">
    <property type="entry name" value="PROTEIN STRICTOSIDINE SYNTHASE-LIKE 9-LIKE"/>
    <property type="match status" value="1"/>
</dbReference>
<proteinExistence type="inferred from homology"/>
<keyword evidence="5" id="KW-0732">Signal</keyword>
<evidence type="ECO:0000313" key="8">
    <source>
        <dbReference type="Proteomes" id="UP000231279"/>
    </source>
</evidence>
<name>A0A2G9HHQ2_9LAMI</name>
<dbReference type="InterPro" id="IPR011042">
    <property type="entry name" value="6-blade_b-propeller_TolB-like"/>
</dbReference>
<dbReference type="EC" id="4.3.3.2" evidence="7"/>
<dbReference type="Pfam" id="PF03088">
    <property type="entry name" value="Str_synth"/>
    <property type="match status" value="1"/>
</dbReference>
<gene>
    <name evidence="7" type="ORF">CDL12_10323</name>
</gene>
<dbReference type="GO" id="GO:0016829">
    <property type="term" value="F:lyase activity"/>
    <property type="evidence" value="ECO:0007669"/>
    <property type="project" value="UniProtKB-KW"/>
</dbReference>
<keyword evidence="4" id="KW-0325">Glycoprotein</keyword>
<dbReference type="AlphaFoldDB" id="A0A2G9HHQ2"/>
<organism evidence="7 8">
    <name type="scientific">Handroanthus impetiginosus</name>
    <dbReference type="NCBI Taxonomy" id="429701"/>
    <lineage>
        <taxon>Eukaryota</taxon>
        <taxon>Viridiplantae</taxon>
        <taxon>Streptophyta</taxon>
        <taxon>Embryophyta</taxon>
        <taxon>Tracheophyta</taxon>
        <taxon>Spermatophyta</taxon>
        <taxon>Magnoliopsida</taxon>
        <taxon>eudicotyledons</taxon>
        <taxon>Gunneridae</taxon>
        <taxon>Pentapetalae</taxon>
        <taxon>asterids</taxon>
        <taxon>lamiids</taxon>
        <taxon>Lamiales</taxon>
        <taxon>Bignoniaceae</taxon>
        <taxon>Crescentiina</taxon>
        <taxon>Tabebuia alliance</taxon>
        <taxon>Handroanthus</taxon>
    </lineage>
</organism>
<dbReference type="GO" id="GO:0016787">
    <property type="term" value="F:hydrolase activity"/>
    <property type="evidence" value="ECO:0007669"/>
    <property type="project" value="TreeGrafter"/>
</dbReference>
<evidence type="ECO:0000256" key="3">
    <source>
        <dbReference type="ARBA" id="ARBA00022554"/>
    </source>
</evidence>
<protein>
    <submittedName>
        <fullName evidence="7">Putative alkaloid synthase/Surface mucin Hemomucin</fullName>
        <ecNumber evidence="7">4.3.3.2</ecNumber>
    </submittedName>
</protein>
<feature type="chain" id="PRO_5013668212" evidence="5">
    <location>
        <begin position="19"/>
        <end position="326"/>
    </location>
</feature>
<dbReference type="InterPro" id="IPR018119">
    <property type="entry name" value="Strictosidine_synth_cons-reg"/>
</dbReference>
<evidence type="ECO:0000256" key="2">
    <source>
        <dbReference type="ARBA" id="ARBA00009191"/>
    </source>
</evidence>
<sequence length="326" mass="35877">MVPIFILFFFCFPNNALAYSFKSLHLPTGSEACAFDSKNGGPYTGLNDGRIVKYEGPKRGFVDFATTAPNRSKELCDGTDKFDMETGPLCGRPLALEFDHKTGNLYIVDAFRGLMVVGSGGGVATRLSDKSDGLPYNFPDALSIDPVTGTVYYTDIGSLFFTNKNMSEILVSGYKNGRLLKYDPKTRRSTVVLTGLAGPAGVVVGKDGSFIVFSEYLACRLTRFWLKGPKANTMEVFVELPGNPDNLLRTKSGDFWVAVNIQKLQPRLISFPLGQKISARGRILKTVNFYAEYNETYITEVHEHLGSFFVSSVYANGIGAYRGVKF</sequence>
<dbReference type="Proteomes" id="UP000231279">
    <property type="component" value="Unassembled WGS sequence"/>
</dbReference>
<reference evidence="8" key="1">
    <citation type="journal article" date="2018" name="Gigascience">
        <title>Genome assembly of the Pink Ipe (Handroanthus impetiginosus, Bignoniaceae), a highly valued, ecologically keystone Neotropical timber forest tree.</title>
        <authorList>
            <person name="Silva-Junior O.B."/>
            <person name="Grattapaglia D."/>
            <person name="Novaes E."/>
            <person name="Collevatti R.G."/>
        </authorList>
    </citation>
    <scope>NUCLEOTIDE SEQUENCE [LARGE SCALE GENOMIC DNA]</scope>
    <source>
        <strain evidence="8">cv. UFG-1</strain>
    </source>
</reference>
<dbReference type="GO" id="GO:0005773">
    <property type="term" value="C:vacuole"/>
    <property type="evidence" value="ECO:0007669"/>
    <property type="project" value="UniProtKB-SubCell"/>
</dbReference>
<dbReference type="STRING" id="429701.A0A2G9HHQ2"/>
<evidence type="ECO:0000259" key="6">
    <source>
        <dbReference type="Pfam" id="PF03088"/>
    </source>
</evidence>
<keyword evidence="7" id="KW-0456">Lyase</keyword>
<dbReference type="SUPFAM" id="SSF63829">
    <property type="entry name" value="Calcium-dependent phosphotriesterase"/>
    <property type="match status" value="1"/>
</dbReference>
<evidence type="ECO:0000256" key="1">
    <source>
        <dbReference type="ARBA" id="ARBA00004116"/>
    </source>
</evidence>
<dbReference type="PANTHER" id="PTHR10426">
    <property type="entry name" value="STRICTOSIDINE SYNTHASE-RELATED"/>
    <property type="match status" value="1"/>
</dbReference>
<keyword evidence="8" id="KW-1185">Reference proteome</keyword>